<dbReference type="PROSITE" id="PS50865">
    <property type="entry name" value="ZF_MYND_2"/>
    <property type="match status" value="1"/>
</dbReference>
<name>A0A4Q9NTT1_9APHY</name>
<keyword evidence="3" id="KW-0862">Zinc</keyword>
<evidence type="ECO:0000256" key="3">
    <source>
        <dbReference type="ARBA" id="ARBA00022833"/>
    </source>
</evidence>
<dbReference type="GO" id="GO:0008270">
    <property type="term" value="F:zinc ion binding"/>
    <property type="evidence" value="ECO:0007669"/>
    <property type="project" value="UniProtKB-KW"/>
</dbReference>
<dbReference type="AlphaFoldDB" id="A0A4Q9NTT1"/>
<evidence type="ECO:0000256" key="2">
    <source>
        <dbReference type="ARBA" id="ARBA00022771"/>
    </source>
</evidence>
<dbReference type="Gene3D" id="6.10.140.2220">
    <property type="match status" value="1"/>
</dbReference>
<keyword evidence="5" id="KW-1185">Reference proteome</keyword>
<protein>
    <submittedName>
        <fullName evidence="4">Uncharacterized protein</fullName>
    </submittedName>
</protein>
<accession>A0A4Q9NTT1</accession>
<evidence type="ECO:0000256" key="1">
    <source>
        <dbReference type="ARBA" id="ARBA00022723"/>
    </source>
</evidence>
<dbReference type="SUPFAM" id="SSF144232">
    <property type="entry name" value="HIT/MYND zinc finger-like"/>
    <property type="match status" value="1"/>
</dbReference>
<proteinExistence type="predicted"/>
<dbReference type="EMBL" id="ML145127">
    <property type="protein sequence ID" value="TBU58233.1"/>
    <property type="molecule type" value="Genomic_DNA"/>
</dbReference>
<organism evidence="4 5">
    <name type="scientific">Dichomitus squalens</name>
    <dbReference type="NCBI Taxonomy" id="114155"/>
    <lineage>
        <taxon>Eukaryota</taxon>
        <taxon>Fungi</taxon>
        <taxon>Dikarya</taxon>
        <taxon>Basidiomycota</taxon>
        <taxon>Agaricomycotina</taxon>
        <taxon>Agaricomycetes</taxon>
        <taxon>Polyporales</taxon>
        <taxon>Polyporaceae</taxon>
        <taxon>Dichomitus</taxon>
    </lineage>
</organism>
<gene>
    <name evidence="4" type="ORF">BD310DRAFT_927645</name>
</gene>
<evidence type="ECO:0000313" key="5">
    <source>
        <dbReference type="Proteomes" id="UP000292082"/>
    </source>
</evidence>
<evidence type="ECO:0000313" key="4">
    <source>
        <dbReference type="EMBL" id="TBU58233.1"/>
    </source>
</evidence>
<reference evidence="4 5" key="1">
    <citation type="submission" date="2019-01" db="EMBL/GenBank/DDBJ databases">
        <title>Draft genome sequences of three monokaryotic isolates of the white-rot basidiomycete fungus Dichomitus squalens.</title>
        <authorList>
            <consortium name="DOE Joint Genome Institute"/>
            <person name="Lopez S.C."/>
            <person name="Andreopoulos B."/>
            <person name="Pangilinan J."/>
            <person name="Lipzen A."/>
            <person name="Riley R."/>
            <person name="Ahrendt S."/>
            <person name="Ng V."/>
            <person name="Barry K."/>
            <person name="Daum C."/>
            <person name="Grigoriev I.V."/>
            <person name="Hilden K.S."/>
            <person name="Makela M.R."/>
            <person name="de Vries R.P."/>
        </authorList>
    </citation>
    <scope>NUCLEOTIDE SEQUENCE [LARGE SCALE GENOMIC DNA]</scope>
    <source>
        <strain evidence="4 5">CBS 464.89</strain>
    </source>
</reference>
<keyword evidence="1" id="KW-0479">Metal-binding</keyword>
<dbReference type="Proteomes" id="UP000292082">
    <property type="component" value="Unassembled WGS sequence"/>
</dbReference>
<sequence length="287" mass="32513">MLTYHSSPPPLPSHRSNPLSRLLPPTYPLLEPQDAMPLIDSDHGIVLADLNPDKRLCQHSLCAAYGKHKACGKCKYARYCSAECQKLDWPDHKQTCGKFETPIMDAAGWRRMYKGVWEWAAAEGLEAHSTPHKIHTHCLLVDVVWGDRLVGSTPSYFELMSVRVCPIAELGPVTDAMSAALDRDAEICRKIQEEGGLGQARVVFHFRESPRYAGRYPRDIYIVEKYALRDKPDPNHDAPDSWMDVEGWVKRLTNSIAMLKTMDKWSARLHGPPSERPKGLLYASFKY</sequence>
<dbReference type="InterPro" id="IPR002893">
    <property type="entry name" value="Znf_MYND"/>
</dbReference>
<dbReference type="Pfam" id="PF01753">
    <property type="entry name" value="zf-MYND"/>
    <property type="match status" value="1"/>
</dbReference>
<keyword evidence="2" id="KW-0863">Zinc-finger</keyword>